<dbReference type="EMBL" id="CAJOBP010027819">
    <property type="protein sequence ID" value="CAF4627758.1"/>
    <property type="molecule type" value="Genomic_DNA"/>
</dbReference>
<name>A0A821DVW8_9BILA</name>
<proteinExistence type="predicted"/>
<protein>
    <submittedName>
        <fullName evidence="2">Uncharacterized protein</fullName>
    </submittedName>
</protein>
<accession>A0A821DVW8</accession>
<dbReference type="Proteomes" id="UP000663873">
    <property type="component" value="Unassembled WGS sequence"/>
</dbReference>
<comment type="caution">
    <text evidence="2">The sequence shown here is derived from an EMBL/GenBank/DDBJ whole genome shotgun (WGS) entry which is preliminary data.</text>
</comment>
<evidence type="ECO:0000313" key="2">
    <source>
        <dbReference type="EMBL" id="CAF4627758.1"/>
    </source>
</evidence>
<evidence type="ECO:0000256" key="1">
    <source>
        <dbReference type="SAM" id="MobiDB-lite"/>
    </source>
</evidence>
<dbReference type="AlphaFoldDB" id="A0A821DVW8"/>
<sequence length="201" mass="22055">MNQNISSDLSVIKADNKDTSTGTEKGKKRAAPLPPAGQAKNNMTAHHSCEKQAPNVTSKCVDQSKFASVAEIYIKIPLEKQNLEYISQTTTTITTNTTNSSDSIMTSTQHKETTELSAQTMKRSISSDIQMETKKIMVNHESSKQTSQFIAAAPPPIKFVSAATMVASKNTSNDAIPEISDEELLEMTLAFEKQQQQEQQQ</sequence>
<feature type="region of interest" description="Disordered" evidence="1">
    <location>
        <begin position="1"/>
        <end position="49"/>
    </location>
</feature>
<evidence type="ECO:0000313" key="3">
    <source>
        <dbReference type="Proteomes" id="UP000663873"/>
    </source>
</evidence>
<organism evidence="2 3">
    <name type="scientific">Rotaria socialis</name>
    <dbReference type="NCBI Taxonomy" id="392032"/>
    <lineage>
        <taxon>Eukaryota</taxon>
        <taxon>Metazoa</taxon>
        <taxon>Spiralia</taxon>
        <taxon>Gnathifera</taxon>
        <taxon>Rotifera</taxon>
        <taxon>Eurotatoria</taxon>
        <taxon>Bdelloidea</taxon>
        <taxon>Philodinida</taxon>
        <taxon>Philodinidae</taxon>
        <taxon>Rotaria</taxon>
    </lineage>
</organism>
<reference evidence="2" key="1">
    <citation type="submission" date="2021-02" db="EMBL/GenBank/DDBJ databases">
        <authorList>
            <person name="Nowell W R."/>
        </authorList>
    </citation>
    <scope>NUCLEOTIDE SEQUENCE</scope>
</reference>
<keyword evidence="3" id="KW-1185">Reference proteome</keyword>
<gene>
    <name evidence="2" type="ORF">UJA718_LOCUS32394</name>
</gene>